<dbReference type="InterPro" id="IPR000834">
    <property type="entry name" value="Peptidase_M14"/>
</dbReference>
<proteinExistence type="inferred from homology"/>
<dbReference type="Gene3D" id="3.40.630.10">
    <property type="entry name" value="Zn peptidases"/>
    <property type="match status" value="1"/>
</dbReference>
<keyword evidence="5" id="KW-1185">Reference proteome</keyword>
<sequence>MKAIRIQMNAIFIRMKLAPLVFLILLFACKSSQQWEGQGPIQVVATENKEVSFQEKQVFRTPSGVHFSNDFEGARLNGVEQVNDTLFRLEILPENTPINPSPWYAFKLWSEGPKNLWLEFTYGETGFHRYYPKVSQDGIEFYLVDSLDFISEGERPKTAMLKVKSGTDTLWVAAQDLVGTHDVEAWKDELEKLSFVSTQVIGKSTQGRNLEVLKIGRAEDKEMLMVISQQHPPEVTGYLAMKAFVETIIEDSPEAEKFRSKYNLYLMPQMNPDGVANGHWRHNVGGVDTNRDWVNLNQPEVQALTRFMESKVEETGGQFIFAADFHSTWEDIFYTINEDLKGNRPGLIPKLIKRSSKKIPDYVPNIRPTETNQRSVTSNSYFFFVHGAESMTFEVGDNTPRDLIRQKGESTARTLMKILK</sequence>
<dbReference type="CDD" id="cd06237">
    <property type="entry name" value="M14_Nna1-like"/>
    <property type="match status" value="1"/>
</dbReference>
<dbReference type="PROSITE" id="PS51257">
    <property type="entry name" value="PROKAR_LIPOPROTEIN"/>
    <property type="match status" value="1"/>
</dbReference>
<feature type="domain" description="Peptidase M14" evidence="3">
    <location>
        <begin position="176"/>
        <end position="420"/>
    </location>
</feature>
<organism evidence="4 5">
    <name type="scientific">Algoriphagus sediminis</name>
    <dbReference type="NCBI Taxonomy" id="3057113"/>
    <lineage>
        <taxon>Bacteria</taxon>
        <taxon>Pseudomonadati</taxon>
        <taxon>Bacteroidota</taxon>
        <taxon>Cytophagia</taxon>
        <taxon>Cytophagales</taxon>
        <taxon>Cyclobacteriaceae</taxon>
        <taxon>Algoriphagus</taxon>
    </lineage>
</organism>
<evidence type="ECO:0000256" key="1">
    <source>
        <dbReference type="ARBA" id="ARBA00001947"/>
    </source>
</evidence>
<protein>
    <submittedName>
        <fullName evidence="4">M14 family metallopeptidase</fullName>
    </submittedName>
</protein>
<dbReference type="Proteomes" id="UP001171916">
    <property type="component" value="Unassembled WGS sequence"/>
</dbReference>
<dbReference type="PANTHER" id="PTHR12756">
    <property type="entry name" value="CYTOSOLIC CARBOXYPEPTIDASE"/>
    <property type="match status" value="1"/>
</dbReference>
<dbReference type="Pfam" id="PF00246">
    <property type="entry name" value="Peptidase_M14"/>
    <property type="match status" value="1"/>
</dbReference>
<accession>A0ABT7YAB8</accession>
<name>A0ABT7YAB8_9BACT</name>
<reference evidence="4" key="1">
    <citation type="submission" date="2023-06" db="EMBL/GenBank/DDBJ databases">
        <title>Robiginitalea aurantiacus sp. nov. and Algoriphagus sediminis sp. nov., isolated from coastal sediment.</title>
        <authorList>
            <person name="Zhou Z.Y."/>
            <person name="An J."/>
            <person name="Jia Y.W."/>
            <person name="Du Z.J."/>
        </authorList>
    </citation>
    <scope>NUCLEOTIDE SEQUENCE</scope>
    <source>
        <strain evidence="4">C2-7</strain>
    </source>
</reference>
<evidence type="ECO:0000259" key="3">
    <source>
        <dbReference type="PROSITE" id="PS52035"/>
    </source>
</evidence>
<dbReference type="SUPFAM" id="SSF53187">
    <property type="entry name" value="Zn-dependent exopeptidases"/>
    <property type="match status" value="1"/>
</dbReference>
<evidence type="ECO:0000313" key="5">
    <source>
        <dbReference type="Proteomes" id="UP001171916"/>
    </source>
</evidence>
<feature type="active site" description="Proton donor/acceptor" evidence="2">
    <location>
        <position position="394"/>
    </location>
</feature>
<evidence type="ECO:0000256" key="2">
    <source>
        <dbReference type="PROSITE-ProRule" id="PRU01379"/>
    </source>
</evidence>
<dbReference type="PANTHER" id="PTHR12756:SF11">
    <property type="entry name" value="CYTOSOLIC CARBOXYPEPTIDASE 1"/>
    <property type="match status" value="1"/>
</dbReference>
<dbReference type="InterPro" id="IPR050821">
    <property type="entry name" value="Cytosolic_carboxypeptidase"/>
</dbReference>
<evidence type="ECO:0000313" key="4">
    <source>
        <dbReference type="EMBL" id="MDN3203463.1"/>
    </source>
</evidence>
<dbReference type="EMBL" id="JAUEPH010000002">
    <property type="protein sequence ID" value="MDN3203463.1"/>
    <property type="molecule type" value="Genomic_DNA"/>
</dbReference>
<comment type="cofactor">
    <cofactor evidence="1">
        <name>Zn(2+)</name>
        <dbReference type="ChEBI" id="CHEBI:29105"/>
    </cofactor>
</comment>
<dbReference type="PROSITE" id="PS52035">
    <property type="entry name" value="PEPTIDASE_M14"/>
    <property type="match status" value="1"/>
</dbReference>
<comment type="similarity">
    <text evidence="2">Belongs to the peptidase M14 family.</text>
</comment>
<dbReference type="SMART" id="SM00631">
    <property type="entry name" value="Zn_pept"/>
    <property type="match status" value="1"/>
</dbReference>
<gene>
    <name evidence="4" type="ORF">QVH07_04860</name>
</gene>
<comment type="caution">
    <text evidence="4">The sequence shown here is derived from an EMBL/GenBank/DDBJ whole genome shotgun (WGS) entry which is preliminary data.</text>
</comment>